<feature type="domain" description="B30.2/SPRY" evidence="4">
    <location>
        <begin position="774"/>
        <end position="974"/>
    </location>
</feature>
<dbReference type="VEuPathDB" id="TriTrypDB:ADEAN_000069000"/>
<dbReference type="SMART" id="SM00449">
    <property type="entry name" value="SPRY"/>
    <property type="match status" value="1"/>
</dbReference>
<dbReference type="GO" id="GO:0005737">
    <property type="term" value="C:cytoplasm"/>
    <property type="evidence" value="ECO:0007669"/>
    <property type="project" value="TreeGrafter"/>
</dbReference>
<dbReference type="InterPro" id="IPR043136">
    <property type="entry name" value="B30.2/SPRY_sf"/>
</dbReference>
<keyword evidence="1 2" id="KW-0833">Ubl conjugation pathway</keyword>
<keyword evidence="6" id="KW-0808">Transferase</keyword>
<feature type="domain" description="B30.2/SPRY" evidence="4">
    <location>
        <begin position="540"/>
        <end position="738"/>
    </location>
</feature>
<evidence type="ECO:0000256" key="3">
    <source>
        <dbReference type="SAM" id="MobiDB-lite"/>
    </source>
</evidence>
<dbReference type="Gene3D" id="2.60.120.920">
    <property type="match status" value="2"/>
</dbReference>
<evidence type="ECO:0000313" key="6">
    <source>
        <dbReference type="EMBL" id="CAD2213253.1"/>
    </source>
</evidence>
<dbReference type="PANTHER" id="PTHR46654">
    <property type="entry name" value="E3 UBIQUITIN-PROTEIN LIGASE HECTD3"/>
    <property type="match status" value="1"/>
</dbReference>
<evidence type="ECO:0000313" key="7">
    <source>
        <dbReference type="Proteomes" id="UP000515908"/>
    </source>
</evidence>
<evidence type="ECO:0000256" key="2">
    <source>
        <dbReference type="PROSITE-ProRule" id="PRU00104"/>
    </source>
</evidence>
<dbReference type="Pfam" id="PF00622">
    <property type="entry name" value="SPRY"/>
    <property type="match status" value="1"/>
</dbReference>
<dbReference type="PROSITE" id="PS50188">
    <property type="entry name" value="B302_SPRY"/>
    <property type="match status" value="2"/>
</dbReference>
<dbReference type="SUPFAM" id="SSF49899">
    <property type="entry name" value="Concanavalin A-like lectins/glucanases"/>
    <property type="match status" value="2"/>
</dbReference>
<dbReference type="InterPro" id="IPR000569">
    <property type="entry name" value="HECT_dom"/>
</dbReference>
<proteinExistence type="predicted"/>
<dbReference type="Proteomes" id="UP000515908">
    <property type="component" value="Chromosome 01"/>
</dbReference>
<reference evidence="6 7" key="1">
    <citation type="submission" date="2020-08" db="EMBL/GenBank/DDBJ databases">
        <authorList>
            <person name="Newling K."/>
            <person name="Davey J."/>
            <person name="Forrester S."/>
        </authorList>
    </citation>
    <scope>NUCLEOTIDE SEQUENCE [LARGE SCALE GENOMIC DNA]</scope>
    <source>
        <strain evidence="7">Crithidia deanei Carvalho (ATCC PRA-265)</strain>
    </source>
</reference>
<dbReference type="InterPro" id="IPR042469">
    <property type="entry name" value="HECTD3"/>
</dbReference>
<dbReference type="Gene3D" id="3.30.2160.10">
    <property type="entry name" value="Hect, E3 ligase catalytic domain"/>
    <property type="match status" value="1"/>
</dbReference>
<feature type="domain" description="HECT" evidence="5">
    <location>
        <begin position="1176"/>
        <end position="1517"/>
    </location>
</feature>
<protein>
    <submittedName>
        <fullName evidence="6">SPRY domain/HECT-domain (Ubiquitin-transferase), putative</fullName>
    </submittedName>
</protein>
<dbReference type="InterPro" id="IPR035983">
    <property type="entry name" value="Hect_E3_ubiquitin_ligase"/>
</dbReference>
<feature type="region of interest" description="Disordered" evidence="3">
    <location>
        <begin position="1522"/>
        <end position="1547"/>
    </location>
</feature>
<accession>A0A7G2C3D8</accession>
<dbReference type="PROSITE" id="PS50237">
    <property type="entry name" value="HECT"/>
    <property type="match status" value="1"/>
</dbReference>
<dbReference type="SUPFAM" id="SSF56204">
    <property type="entry name" value="Hect, E3 ligase catalytic domain"/>
    <property type="match status" value="1"/>
</dbReference>
<gene>
    <name evidence="6" type="ORF">ADEAN_000069000</name>
</gene>
<dbReference type="PANTHER" id="PTHR46654:SF1">
    <property type="entry name" value="E3 UBIQUITIN-PROTEIN LIGASE HECTD3"/>
    <property type="match status" value="1"/>
</dbReference>
<evidence type="ECO:0000259" key="5">
    <source>
        <dbReference type="PROSITE" id="PS50237"/>
    </source>
</evidence>
<dbReference type="GO" id="GO:0004842">
    <property type="term" value="F:ubiquitin-protein transferase activity"/>
    <property type="evidence" value="ECO:0007669"/>
    <property type="project" value="InterPro"/>
</dbReference>
<dbReference type="Gene3D" id="3.30.2410.10">
    <property type="entry name" value="Hect, E3 ligase catalytic domain"/>
    <property type="match status" value="1"/>
</dbReference>
<dbReference type="InterPro" id="IPR003877">
    <property type="entry name" value="SPRY_dom"/>
</dbReference>
<dbReference type="EMBL" id="LR877145">
    <property type="protein sequence ID" value="CAD2213253.1"/>
    <property type="molecule type" value="Genomic_DNA"/>
</dbReference>
<dbReference type="Pfam" id="PF00632">
    <property type="entry name" value="HECT"/>
    <property type="match status" value="1"/>
</dbReference>
<organism evidence="6 7">
    <name type="scientific">Angomonas deanei</name>
    <dbReference type="NCBI Taxonomy" id="59799"/>
    <lineage>
        <taxon>Eukaryota</taxon>
        <taxon>Discoba</taxon>
        <taxon>Euglenozoa</taxon>
        <taxon>Kinetoplastea</taxon>
        <taxon>Metakinetoplastina</taxon>
        <taxon>Trypanosomatida</taxon>
        <taxon>Trypanosomatidae</taxon>
        <taxon>Strigomonadinae</taxon>
        <taxon>Angomonas</taxon>
    </lineage>
</organism>
<dbReference type="Gene3D" id="3.90.1750.10">
    <property type="entry name" value="Hect, E3 ligase catalytic domains"/>
    <property type="match status" value="1"/>
</dbReference>
<dbReference type="InterPro" id="IPR013320">
    <property type="entry name" value="ConA-like_dom_sf"/>
</dbReference>
<feature type="active site" description="Glycyl thioester intermediate" evidence="2">
    <location>
        <position position="1481"/>
    </location>
</feature>
<evidence type="ECO:0000259" key="4">
    <source>
        <dbReference type="PROSITE" id="PS50188"/>
    </source>
</evidence>
<keyword evidence="7" id="KW-1185">Reference proteome</keyword>
<dbReference type="InterPro" id="IPR001870">
    <property type="entry name" value="B30.2/SPRY"/>
</dbReference>
<evidence type="ECO:0000256" key="1">
    <source>
        <dbReference type="ARBA" id="ARBA00022786"/>
    </source>
</evidence>
<sequence>MSVPGCEKRAVSSTLCYSPCDEESDVGCTIGITLVQDEKALFLYKDGDLQDTRSIDVEQTSFFLNEKLFLCGTPYDPSSSLRGELKGFFLFDSALGPTTVKELHTRQVSSSDPGLCIWMKWEEDDSLANAATSDSKLDVQFAMGGVVSRTSGIEEGFMIEECITEGDFTHDLEDTDLPAPMEHDFAFVSGTAWEQGLTKSSDELLAPYQRCCRHLVYFLRMSIVSNLLKTSSQDAEDPENITCKDVVAGDVVGSVLECATRSSDETVYCNVQQSLEMAVRGTLDTDNTTTLALAEKLIRGCLAVSTLLSKTCVVESAHPFPSLTRSVHEVHVPEGVVYNIYFDPQTKDSNLTFSFNGTVRGNSLQCTSANFLPFQCSFPLMLLEVRSDSSAPQWGYKVYFVYNCEPQLRAIRLFNVALAEVVRTRGGINRIPFLSSTTCLHDLMRCALWNAGKTRRLALQNLSTLMLLISPNEHSQLPPLSDVHDLRRMAEKYYRSFAKGRVVQSRFVQVLTEFYIIFSDAYKCWTQAEDAEASTKDLSVQEERDEFNQRRQRQQALYHRRSDAENVVPRAWSEPQQVDLVLTGQGIWTAKTTHKPSPIVIGSPLSEGCWYFEVTMDSASDIFIGVLPVHGAQKKTPLDAISFNGLLGIFANDSEGEWPAIWSNGDNVGVVLDIDRKQCHFIVCGVPSVVSLSLDVDSDFAVAAAGERNDGEAPIAFYPYILLGPNESVSLNFGASYFEYQLPPDCLPLDPFHGMLGTLLPYYQIRTFYEVSAHILTDGVHVLPPFFFDDTDPFAGFPERVGPAHVSLLPRDGVEVEGTTVRNKNERFTTLTANCAVNDGAWYYEVVLKSQGLMQLGWSACTKTLDLVHPTSVGDSPSSWSVDLFRRCCWHKEVAHPVVDMPRRWIIGDVVGCALDLPRGEVSMFLNGKLVRRSSLHAGATFSGVPSNPRIFYVPCVSLRCGNSIDVNFGSSVFSFKPDGFRSLGVSDSWNERMEVFYASERVASTAHRLGVLRRLYKLLDPDSLDQSKLKHLEGYRSLVKVVDSYCKEHNKNYAQLSAEELKNYTEKTSFGNDALQGRPLHDRFSVLLSFARVAQVVLPFLPLQRSTPGLGARMVLTLRHLLFESLRTTLVDSALEETNQKPENYRVSVNRGRARSAPRSYYTSVFGQTVSLVNDLPPRIFMTNKHFWHTVLLGEGAEDAGGPFREHIGEICRELMLPELKLFVPTGNQTQNTGACRDAFVPAAGANSETQLAAFTFLGKLMGGCMRAEEPMSLVFPPLVWRFLCGVPLTENDLREVDQLAWQAVEEFRRNKASEEEFEAVFDEEYFVARLSDHTVRELIPNGANTKVTYSRSKEYAERLLSARLHEFDEQLLCIREGLVQVIPDFVLLLLTPEELERRVCGKPDYDVEELKKTTIYEGLIAEDRRVALLWTALEEATPLQRRLFLRFVSGRDRLPMRLRLVPLSSQGDPDAVLPKAATCFFALELPDYSSLEVMKTKLFYSIENCADIDTDFEAHVTDIGDNPRLTVGNDTQGDDAPASPNNAST</sequence>
<dbReference type="SMART" id="SM00119">
    <property type="entry name" value="HECTc"/>
    <property type="match status" value="1"/>
</dbReference>
<name>A0A7G2C3D8_9TRYP</name>